<dbReference type="Proteomes" id="UP000233524">
    <property type="component" value="Unassembled WGS sequence"/>
</dbReference>
<gene>
    <name evidence="1" type="ORF">jhhlp_007457</name>
</gene>
<keyword evidence="2" id="KW-1185">Reference proteome</keyword>
<organism evidence="1 2">
    <name type="scientific">Lomentospora prolificans</name>
    <dbReference type="NCBI Taxonomy" id="41688"/>
    <lineage>
        <taxon>Eukaryota</taxon>
        <taxon>Fungi</taxon>
        <taxon>Dikarya</taxon>
        <taxon>Ascomycota</taxon>
        <taxon>Pezizomycotina</taxon>
        <taxon>Sordariomycetes</taxon>
        <taxon>Hypocreomycetidae</taxon>
        <taxon>Microascales</taxon>
        <taxon>Microascaceae</taxon>
        <taxon>Lomentospora</taxon>
    </lineage>
</organism>
<dbReference type="AlphaFoldDB" id="A0A2N3N131"/>
<sequence length="117" mass="13093">MQVFLLDDWADAKWKRVSVAVVNNLPLSRKAAQIEIMALNAAVRCAFCATPLQMRGLSLVELPSAGEIADGGELDGFVYTSREQLDLTALDPRVVTRNSIDWLRTRRILGYNSDTRR</sequence>
<evidence type="ECO:0000313" key="2">
    <source>
        <dbReference type="Proteomes" id="UP000233524"/>
    </source>
</evidence>
<protein>
    <submittedName>
        <fullName evidence="1">Uncharacterized protein</fullName>
    </submittedName>
</protein>
<reference evidence="1 2" key="1">
    <citation type="journal article" date="2017" name="G3 (Bethesda)">
        <title>First Draft Genome Sequence of the Pathogenic Fungus Lomentospora prolificans (Formerly Scedosporium prolificans).</title>
        <authorList>
            <person name="Luo R."/>
            <person name="Zimin A."/>
            <person name="Workman R."/>
            <person name="Fan Y."/>
            <person name="Pertea G."/>
            <person name="Grossman N."/>
            <person name="Wear M.P."/>
            <person name="Jia B."/>
            <person name="Miller H."/>
            <person name="Casadevall A."/>
            <person name="Timp W."/>
            <person name="Zhang S.X."/>
            <person name="Salzberg S.L."/>
        </authorList>
    </citation>
    <scope>NUCLEOTIDE SEQUENCE [LARGE SCALE GENOMIC DNA]</scope>
    <source>
        <strain evidence="1 2">JHH-5317</strain>
    </source>
</reference>
<proteinExistence type="predicted"/>
<accession>A0A2N3N131</accession>
<dbReference type="EMBL" id="NLAX01001036">
    <property type="protein sequence ID" value="PKS06140.1"/>
    <property type="molecule type" value="Genomic_DNA"/>
</dbReference>
<name>A0A2N3N131_9PEZI</name>
<dbReference type="InParanoid" id="A0A2N3N131"/>
<comment type="caution">
    <text evidence="1">The sequence shown here is derived from an EMBL/GenBank/DDBJ whole genome shotgun (WGS) entry which is preliminary data.</text>
</comment>
<evidence type="ECO:0000313" key="1">
    <source>
        <dbReference type="EMBL" id="PKS06140.1"/>
    </source>
</evidence>
<dbReference type="VEuPathDB" id="FungiDB:jhhlp_007457"/>